<dbReference type="PANTHER" id="PTHR21310:SF13">
    <property type="entry name" value="AMINOGLYCOSIDE PHOSPHOTRANSFERASE DOMAIN-CONTAINING PROTEIN"/>
    <property type="match status" value="1"/>
</dbReference>
<dbReference type="PANTHER" id="PTHR21310">
    <property type="entry name" value="AMINOGLYCOSIDE PHOSPHOTRANSFERASE-RELATED-RELATED"/>
    <property type="match status" value="1"/>
</dbReference>
<dbReference type="STRING" id="5364.A0A5C3MQ34"/>
<dbReference type="InterPro" id="IPR002575">
    <property type="entry name" value="Aminoglycoside_PTrfase"/>
</dbReference>
<proteinExistence type="predicted"/>
<evidence type="ECO:0000259" key="1">
    <source>
        <dbReference type="Pfam" id="PF01636"/>
    </source>
</evidence>
<evidence type="ECO:0000313" key="2">
    <source>
        <dbReference type="EMBL" id="TFK46873.1"/>
    </source>
</evidence>
<dbReference type="SUPFAM" id="SSF56112">
    <property type="entry name" value="Protein kinase-like (PK-like)"/>
    <property type="match status" value="1"/>
</dbReference>
<name>A0A5C3MQ34_9AGAM</name>
<keyword evidence="3" id="KW-1185">Reference proteome</keyword>
<organism evidence="2 3">
    <name type="scientific">Heliocybe sulcata</name>
    <dbReference type="NCBI Taxonomy" id="5364"/>
    <lineage>
        <taxon>Eukaryota</taxon>
        <taxon>Fungi</taxon>
        <taxon>Dikarya</taxon>
        <taxon>Basidiomycota</taxon>
        <taxon>Agaricomycotina</taxon>
        <taxon>Agaricomycetes</taxon>
        <taxon>Gloeophyllales</taxon>
        <taxon>Gloeophyllaceae</taxon>
        <taxon>Heliocybe</taxon>
    </lineage>
</organism>
<dbReference type="AlphaFoldDB" id="A0A5C3MQ34"/>
<dbReference type="InterPro" id="IPR051678">
    <property type="entry name" value="AGP_Transferase"/>
</dbReference>
<dbReference type="InterPro" id="IPR011009">
    <property type="entry name" value="Kinase-like_dom_sf"/>
</dbReference>
<gene>
    <name evidence="2" type="ORF">OE88DRAFT_1667154</name>
</gene>
<dbReference type="Gene3D" id="3.90.1200.10">
    <property type="match status" value="1"/>
</dbReference>
<protein>
    <recommendedName>
        <fullName evidence="1">Aminoglycoside phosphotransferase domain-containing protein</fullName>
    </recommendedName>
</protein>
<dbReference type="EMBL" id="ML213527">
    <property type="protein sequence ID" value="TFK46873.1"/>
    <property type="molecule type" value="Genomic_DNA"/>
</dbReference>
<sequence>MKYVKEHTRVPVPEVLAYDSDDDKTVGGEWVVMEKMPGVVATLIWPQLSKELRRQLTINIANIFAQLLKLRFHKIGSLHEDDKRGFLVGPMALLPSHDKVDRKVPHVKYRGPFESQKSWLLAVAKGQLDLGRDQPFHAEDLERMEAIIKDIEESTLLVDRASHCKIGLEHTDLNLTNVLVNPDFPTEITGIIDWEGARTAPIWAIQPRFFERTRKMTEVDKQELHAFAYELVRHRMSGWNAGGREPGAVLRTLLVRATERREHESAVEDATSSLTKMTL</sequence>
<dbReference type="Pfam" id="PF01636">
    <property type="entry name" value="APH"/>
    <property type="match status" value="1"/>
</dbReference>
<evidence type="ECO:0000313" key="3">
    <source>
        <dbReference type="Proteomes" id="UP000305948"/>
    </source>
</evidence>
<dbReference type="OrthoDB" id="10003767at2759"/>
<reference evidence="2 3" key="1">
    <citation type="journal article" date="2019" name="Nat. Ecol. Evol.">
        <title>Megaphylogeny resolves global patterns of mushroom evolution.</title>
        <authorList>
            <person name="Varga T."/>
            <person name="Krizsan K."/>
            <person name="Foldi C."/>
            <person name="Dima B."/>
            <person name="Sanchez-Garcia M."/>
            <person name="Sanchez-Ramirez S."/>
            <person name="Szollosi G.J."/>
            <person name="Szarkandi J.G."/>
            <person name="Papp V."/>
            <person name="Albert L."/>
            <person name="Andreopoulos W."/>
            <person name="Angelini C."/>
            <person name="Antonin V."/>
            <person name="Barry K.W."/>
            <person name="Bougher N.L."/>
            <person name="Buchanan P."/>
            <person name="Buyck B."/>
            <person name="Bense V."/>
            <person name="Catcheside P."/>
            <person name="Chovatia M."/>
            <person name="Cooper J."/>
            <person name="Damon W."/>
            <person name="Desjardin D."/>
            <person name="Finy P."/>
            <person name="Geml J."/>
            <person name="Haridas S."/>
            <person name="Hughes K."/>
            <person name="Justo A."/>
            <person name="Karasinski D."/>
            <person name="Kautmanova I."/>
            <person name="Kiss B."/>
            <person name="Kocsube S."/>
            <person name="Kotiranta H."/>
            <person name="LaButti K.M."/>
            <person name="Lechner B.E."/>
            <person name="Liimatainen K."/>
            <person name="Lipzen A."/>
            <person name="Lukacs Z."/>
            <person name="Mihaltcheva S."/>
            <person name="Morgado L.N."/>
            <person name="Niskanen T."/>
            <person name="Noordeloos M.E."/>
            <person name="Ohm R.A."/>
            <person name="Ortiz-Santana B."/>
            <person name="Ovrebo C."/>
            <person name="Racz N."/>
            <person name="Riley R."/>
            <person name="Savchenko A."/>
            <person name="Shiryaev A."/>
            <person name="Soop K."/>
            <person name="Spirin V."/>
            <person name="Szebenyi C."/>
            <person name="Tomsovsky M."/>
            <person name="Tulloss R.E."/>
            <person name="Uehling J."/>
            <person name="Grigoriev I.V."/>
            <person name="Vagvolgyi C."/>
            <person name="Papp T."/>
            <person name="Martin F.M."/>
            <person name="Miettinen O."/>
            <person name="Hibbett D.S."/>
            <person name="Nagy L.G."/>
        </authorList>
    </citation>
    <scope>NUCLEOTIDE SEQUENCE [LARGE SCALE GENOMIC DNA]</scope>
    <source>
        <strain evidence="2 3">OMC1185</strain>
    </source>
</reference>
<accession>A0A5C3MQ34</accession>
<feature type="domain" description="Aminoglycoside phosphotransferase" evidence="1">
    <location>
        <begin position="2"/>
        <end position="203"/>
    </location>
</feature>
<dbReference type="Proteomes" id="UP000305948">
    <property type="component" value="Unassembled WGS sequence"/>
</dbReference>